<proteinExistence type="predicted"/>
<evidence type="ECO:0000313" key="4">
    <source>
        <dbReference type="Proteomes" id="UP000275024"/>
    </source>
</evidence>
<dbReference type="InterPro" id="IPR046030">
    <property type="entry name" value="DUF5988"/>
</dbReference>
<dbReference type="Pfam" id="PF19450">
    <property type="entry name" value="DUF5988"/>
    <property type="match status" value="1"/>
</dbReference>
<protein>
    <submittedName>
        <fullName evidence="1">Uncharacterized protein</fullName>
    </submittedName>
</protein>
<dbReference type="RefSeq" id="WP_120696099.1">
    <property type="nucleotide sequence ID" value="NZ_RBDX01000002.1"/>
</dbReference>
<gene>
    <name evidence="2" type="ORF">D7318_06735</name>
    <name evidence="1" type="ORF">D7319_03745</name>
</gene>
<dbReference type="OrthoDB" id="3402203at2"/>
<dbReference type="EMBL" id="RBDX01000002">
    <property type="protein sequence ID" value="RKN12024.1"/>
    <property type="molecule type" value="Genomic_DNA"/>
</dbReference>
<keyword evidence="3" id="KW-1185">Reference proteome</keyword>
<accession>A0A3A9WR74</accession>
<sequence length="64" mass="7609">MVFLIGGPLDLPRLWTAPQVRDQENLKIQHGNGYEHFSFAEEYRVFQGSALPVYRWRRRTFIAE</sequence>
<name>A0A3A9WR74_9ACTN</name>
<evidence type="ECO:0000313" key="1">
    <source>
        <dbReference type="EMBL" id="RKN12024.1"/>
    </source>
</evidence>
<dbReference type="Proteomes" id="UP000268652">
    <property type="component" value="Unassembled WGS sequence"/>
</dbReference>
<evidence type="ECO:0000313" key="3">
    <source>
        <dbReference type="Proteomes" id="UP000268652"/>
    </source>
</evidence>
<evidence type="ECO:0000313" key="2">
    <source>
        <dbReference type="EMBL" id="RKN26087.1"/>
    </source>
</evidence>
<dbReference type="AlphaFoldDB" id="A0A3A9WR74"/>
<reference evidence="3 4" key="1">
    <citation type="submission" date="2018-09" db="EMBL/GenBank/DDBJ databases">
        <title>Streptomyces sp. nov. DS1-2, an endophytic actinomycete isolated from roots of Dendrobium scabrilingue.</title>
        <authorList>
            <person name="Kuncharoen N."/>
            <person name="Kudo T."/>
            <person name="Ohkuma M."/>
            <person name="Yuki M."/>
            <person name="Tanasupawat S."/>
        </authorList>
    </citation>
    <scope>NUCLEOTIDE SEQUENCE [LARGE SCALE GENOMIC DNA]</scope>
    <source>
        <strain evidence="1 4">AZ1-7</strain>
        <strain evidence="2 3">DS1-2</strain>
    </source>
</reference>
<dbReference type="EMBL" id="RBDY01000003">
    <property type="protein sequence ID" value="RKN26087.1"/>
    <property type="molecule type" value="Genomic_DNA"/>
</dbReference>
<dbReference type="Proteomes" id="UP000275024">
    <property type="component" value="Unassembled WGS sequence"/>
</dbReference>
<organism evidence="1 4">
    <name type="scientific">Streptomyces radicis</name>
    <dbReference type="NCBI Taxonomy" id="1750517"/>
    <lineage>
        <taxon>Bacteria</taxon>
        <taxon>Bacillati</taxon>
        <taxon>Actinomycetota</taxon>
        <taxon>Actinomycetes</taxon>
        <taxon>Kitasatosporales</taxon>
        <taxon>Streptomycetaceae</taxon>
        <taxon>Streptomyces</taxon>
    </lineage>
</organism>
<comment type="caution">
    <text evidence="1">The sequence shown here is derived from an EMBL/GenBank/DDBJ whole genome shotgun (WGS) entry which is preliminary data.</text>
</comment>